<evidence type="ECO:0000313" key="1">
    <source>
        <dbReference type="EMBL" id="GFS45908.1"/>
    </source>
</evidence>
<evidence type="ECO:0000313" key="2">
    <source>
        <dbReference type="Proteomes" id="UP000887013"/>
    </source>
</evidence>
<gene>
    <name evidence="1" type="ORF">NPIL_178461</name>
</gene>
<protein>
    <submittedName>
        <fullName evidence="1">Uncharacterized protein</fullName>
    </submittedName>
</protein>
<keyword evidence="2" id="KW-1185">Reference proteome</keyword>
<dbReference type="AlphaFoldDB" id="A0A8X6J8G4"/>
<dbReference type="EMBL" id="BMAW01090646">
    <property type="protein sequence ID" value="GFS45908.1"/>
    <property type="molecule type" value="Genomic_DNA"/>
</dbReference>
<comment type="caution">
    <text evidence="1">The sequence shown here is derived from an EMBL/GenBank/DDBJ whole genome shotgun (WGS) entry which is preliminary data.</text>
</comment>
<sequence length="139" mass="16555">MSILNEKSRFGVNFTLRETYHDFRMIFSSFSKFRIFLHKTFFKRVLSIADVIHNFVGHSHVSGIVNRSLVSFGMHQNKRNLIVHVILKRIANVFHWILNGGRWTDRTFFRIVRRTGSRSSRFCGSERRLTRHVENEMKV</sequence>
<name>A0A8X6J8G4_NEPPI</name>
<proteinExistence type="predicted"/>
<dbReference type="Proteomes" id="UP000887013">
    <property type="component" value="Unassembled WGS sequence"/>
</dbReference>
<organism evidence="1 2">
    <name type="scientific">Nephila pilipes</name>
    <name type="common">Giant wood spider</name>
    <name type="synonym">Nephila maculata</name>
    <dbReference type="NCBI Taxonomy" id="299642"/>
    <lineage>
        <taxon>Eukaryota</taxon>
        <taxon>Metazoa</taxon>
        <taxon>Ecdysozoa</taxon>
        <taxon>Arthropoda</taxon>
        <taxon>Chelicerata</taxon>
        <taxon>Arachnida</taxon>
        <taxon>Araneae</taxon>
        <taxon>Araneomorphae</taxon>
        <taxon>Entelegynae</taxon>
        <taxon>Araneoidea</taxon>
        <taxon>Nephilidae</taxon>
        <taxon>Nephila</taxon>
    </lineage>
</organism>
<accession>A0A8X6J8G4</accession>
<reference evidence="1" key="1">
    <citation type="submission" date="2020-08" db="EMBL/GenBank/DDBJ databases">
        <title>Multicomponent nature underlies the extraordinary mechanical properties of spider dragline silk.</title>
        <authorList>
            <person name="Kono N."/>
            <person name="Nakamura H."/>
            <person name="Mori M."/>
            <person name="Yoshida Y."/>
            <person name="Ohtoshi R."/>
            <person name="Malay A.D."/>
            <person name="Moran D.A.P."/>
            <person name="Tomita M."/>
            <person name="Numata K."/>
            <person name="Arakawa K."/>
        </authorList>
    </citation>
    <scope>NUCLEOTIDE SEQUENCE</scope>
</reference>